<dbReference type="GO" id="GO:0006357">
    <property type="term" value="P:regulation of transcription by RNA polymerase II"/>
    <property type="evidence" value="ECO:0007669"/>
    <property type="project" value="InterPro"/>
</dbReference>
<dbReference type="Gene3D" id="1.10.10.60">
    <property type="entry name" value="Homeodomain-like"/>
    <property type="match status" value="1"/>
</dbReference>
<comment type="subcellular location">
    <subcellularLocation>
        <location evidence="1 2 3">Nucleus</location>
    </subcellularLocation>
</comment>
<gene>
    <name evidence="6" type="ORF">BHM03_00046482</name>
</gene>
<dbReference type="PANTHER" id="PTHR36968">
    <property type="entry name" value="HOMEOBOX-DDT DOMAIN PROTEIN RLT2"/>
    <property type="match status" value="1"/>
</dbReference>
<dbReference type="InterPro" id="IPR001356">
    <property type="entry name" value="HD"/>
</dbReference>
<feature type="compositionally biased region" description="Basic and acidic residues" evidence="4">
    <location>
        <begin position="67"/>
        <end position="89"/>
    </location>
</feature>
<accession>A0A445MKY6</accession>
<keyword evidence="2 3" id="KW-0539">Nucleus</keyword>
<dbReference type="InterPro" id="IPR044977">
    <property type="entry name" value="RLT1-3"/>
</dbReference>
<protein>
    <recommendedName>
        <fullName evidence="5">Homeobox domain-containing protein</fullName>
    </recommendedName>
</protein>
<feature type="compositionally biased region" description="Low complexity" evidence="4">
    <location>
        <begin position="1"/>
        <end position="11"/>
    </location>
</feature>
<evidence type="ECO:0000256" key="2">
    <source>
        <dbReference type="PROSITE-ProRule" id="PRU00108"/>
    </source>
</evidence>
<dbReference type="InterPro" id="IPR009057">
    <property type="entry name" value="Homeodomain-like_sf"/>
</dbReference>
<dbReference type="GO" id="GO:0003677">
    <property type="term" value="F:DNA binding"/>
    <property type="evidence" value="ECO:0007669"/>
    <property type="project" value="UniProtKB-UniRule"/>
</dbReference>
<feature type="compositionally biased region" description="Pro residues" evidence="4">
    <location>
        <begin position="161"/>
        <end position="172"/>
    </location>
</feature>
<dbReference type="EMBL" id="KV876468">
    <property type="protein sequence ID" value="RZR74940.1"/>
    <property type="molecule type" value="Genomic_DNA"/>
</dbReference>
<dbReference type="Proteomes" id="UP000290560">
    <property type="component" value="Unassembled WGS sequence"/>
</dbReference>
<keyword evidence="2 3" id="KW-0371">Homeobox</keyword>
<evidence type="ECO:0000259" key="5">
    <source>
        <dbReference type="PROSITE" id="PS50071"/>
    </source>
</evidence>
<dbReference type="CDD" id="cd00086">
    <property type="entry name" value="homeodomain"/>
    <property type="match status" value="1"/>
</dbReference>
<feature type="region of interest" description="Disordered" evidence="4">
    <location>
        <begin position="1"/>
        <end position="93"/>
    </location>
</feature>
<evidence type="ECO:0000256" key="3">
    <source>
        <dbReference type="RuleBase" id="RU000682"/>
    </source>
</evidence>
<dbReference type="SMART" id="SM00389">
    <property type="entry name" value="HOX"/>
    <property type="match status" value="1"/>
</dbReference>
<sequence>MSLSGSGFGSSMHPIRVHRPDTPNPTHLGSQEAAHATLSLSRYATPPARHDLGLGFGSQEMEVGEGGEEKPPLPPEGWKKPPAEGGDKPPKRKMKTPYQLEILEKTYAVEAYPSETLRAELSVKTGLSDRQLQMWFCHRRLKDRKFPPTRRQRRDDDSLPLTPPPPVLPPPNDMLSSESGGVGLSSSPFSGGLGSSGESRRPVPRAAARIGTDMSALGRRYYDPQGLHPAPPSQLTMGELRILASVEAQLGEPLRQDGPVLGVEFDPLPPGAFGAPIGIAKEMISVTLGLFCPLLWLNNLVAFALCNLQLQC</sequence>
<dbReference type="SUPFAM" id="SSF46689">
    <property type="entry name" value="Homeodomain-like"/>
    <property type="match status" value="1"/>
</dbReference>
<dbReference type="Pfam" id="PF00046">
    <property type="entry name" value="Homeodomain"/>
    <property type="match status" value="1"/>
</dbReference>
<feature type="domain" description="Homeobox" evidence="5">
    <location>
        <begin position="86"/>
        <end position="146"/>
    </location>
</feature>
<feature type="compositionally biased region" description="Low complexity" evidence="4">
    <location>
        <begin position="175"/>
        <end position="190"/>
    </location>
</feature>
<evidence type="ECO:0000256" key="1">
    <source>
        <dbReference type="ARBA" id="ARBA00004123"/>
    </source>
</evidence>
<keyword evidence="2 3" id="KW-0238">DNA-binding</keyword>
<name>A0A445MKY6_ENSVE</name>
<feature type="DNA-binding region" description="Homeobox" evidence="2">
    <location>
        <begin position="88"/>
        <end position="147"/>
    </location>
</feature>
<reference evidence="6" key="1">
    <citation type="journal article" date="2018" name="Data Brief">
        <title>Genome sequence data from 17 accessions of Ensete ventricosum, a staple food crop for millions in Ethiopia.</title>
        <authorList>
            <person name="Yemataw Z."/>
            <person name="Muzemil S."/>
            <person name="Ambachew D."/>
            <person name="Tripathi L."/>
            <person name="Tesfaye K."/>
            <person name="Chala A."/>
            <person name="Farbos A."/>
            <person name="O'Neill P."/>
            <person name="Moore K."/>
            <person name="Grant M."/>
            <person name="Studholme D.J."/>
        </authorList>
    </citation>
    <scope>NUCLEOTIDE SEQUENCE [LARGE SCALE GENOMIC DNA]</scope>
    <source>
        <tissue evidence="6">Leaf</tissue>
    </source>
</reference>
<feature type="region of interest" description="Disordered" evidence="4">
    <location>
        <begin position="146"/>
        <end position="207"/>
    </location>
</feature>
<dbReference type="PANTHER" id="PTHR36968:SF5">
    <property type="entry name" value="HOMEOBOX-DDT DOMAIN PROTEIN RLT2"/>
    <property type="match status" value="1"/>
</dbReference>
<dbReference type="GO" id="GO:0005634">
    <property type="term" value="C:nucleus"/>
    <property type="evidence" value="ECO:0007669"/>
    <property type="project" value="UniProtKB-SubCell"/>
</dbReference>
<organism evidence="6">
    <name type="scientific">Ensete ventricosum</name>
    <name type="common">Abyssinian banana</name>
    <name type="synonym">Musa ensete</name>
    <dbReference type="NCBI Taxonomy" id="4639"/>
    <lineage>
        <taxon>Eukaryota</taxon>
        <taxon>Viridiplantae</taxon>
        <taxon>Streptophyta</taxon>
        <taxon>Embryophyta</taxon>
        <taxon>Tracheophyta</taxon>
        <taxon>Spermatophyta</taxon>
        <taxon>Magnoliopsida</taxon>
        <taxon>Liliopsida</taxon>
        <taxon>Zingiberales</taxon>
        <taxon>Musaceae</taxon>
        <taxon>Ensete</taxon>
    </lineage>
</organism>
<dbReference type="AlphaFoldDB" id="A0A445MKY6"/>
<evidence type="ECO:0000313" key="6">
    <source>
        <dbReference type="EMBL" id="RZR74940.1"/>
    </source>
</evidence>
<evidence type="ECO:0000256" key="4">
    <source>
        <dbReference type="SAM" id="MobiDB-lite"/>
    </source>
</evidence>
<dbReference type="PROSITE" id="PS50071">
    <property type="entry name" value="HOMEOBOX_2"/>
    <property type="match status" value="1"/>
</dbReference>
<proteinExistence type="predicted"/>